<evidence type="ECO:0000313" key="3">
    <source>
        <dbReference type="EMBL" id="XCN14094.1"/>
    </source>
</evidence>
<keyword evidence="1" id="KW-0472">Membrane</keyword>
<evidence type="ECO:0008006" key="4">
    <source>
        <dbReference type="Google" id="ProtNLM"/>
    </source>
</evidence>
<evidence type="ECO:0000256" key="2">
    <source>
        <dbReference type="SAM" id="SignalP"/>
    </source>
</evidence>
<keyword evidence="1" id="KW-0812">Transmembrane</keyword>
<accession>A0AAU8KE96</accession>
<keyword evidence="2" id="KW-0732">Signal</keyword>
<dbReference type="AlphaFoldDB" id="A0AAU8KE96"/>
<feature type="signal peptide" evidence="2">
    <location>
        <begin position="1"/>
        <end position="20"/>
    </location>
</feature>
<name>A0AAU8KE96_9ACTN</name>
<proteinExistence type="predicted"/>
<dbReference type="RefSeq" id="WP_100560541.1">
    <property type="nucleotide sequence ID" value="NZ_CP136798.1"/>
</dbReference>
<dbReference type="EMBL" id="CP136798">
    <property type="protein sequence ID" value="XCN14094.1"/>
    <property type="molecule type" value="Genomic_DNA"/>
</dbReference>
<evidence type="ECO:0000256" key="1">
    <source>
        <dbReference type="SAM" id="Phobius"/>
    </source>
</evidence>
<feature type="transmembrane region" description="Helical" evidence="1">
    <location>
        <begin position="91"/>
        <end position="109"/>
    </location>
</feature>
<feature type="chain" id="PRO_5043627732" description="DUF3784 domain-containing protein" evidence="2">
    <location>
        <begin position="21"/>
        <end position="121"/>
    </location>
</feature>
<reference evidence="3" key="1">
    <citation type="submission" date="2023-10" db="EMBL/GenBank/DDBJ databases">
        <title>Complete genome sequence of Streptomyces sp. JL1001.</title>
        <authorList>
            <person name="Jiang L."/>
        </authorList>
    </citation>
    <scope>NUCLEOTIDE SEQUENCE</scope>
    <source>
        <strain evidence="3">JL1001</strain>
    </source>
</reference>
<keyword evidence="1" id="KW-1133">Transmembrane helix</keyword>
<organism evidence="3">
    <name type="scientific">Streptomyces sp. JL1001</name>
    <dbReference type="NCBI Taxonomy" id="3078227"/>
    <lineage>
        <taxon>Bacteria</taxon>
        <taxon>Bacillati</taxon>
        <taxon>Actinomycetota</taxon>
        <taxon>Actinomycetes</taxon>
        <taxon>Kitasatosporales</taxon>
        <taxon>Streptomycetaceae</taxon>
        <taxon>Streptomyces</taxon>
    </lineage>
</organism>
<feature type="transmembrane region" description="Helical" evidence="1">
    <location>
        <begin position="56"/>
        <end position="79"/>
    </location>
</feature>
<protein>
    <recommendedName>
        <fullName evidence="4">DUF3784 domain-containing protein</fullName>
    </recommendedName>
</protein>
<sequence>MAHLFIFGCFLLLGVASSLAALTGYRGTVCDRSAGYEVPAEVTSDPALRGRANSLVAFWCTGAAILSLAPLVALGSAVLGNGGTSVSTGGLVAFAAYGLVVVAVGAYPFEKIKQLGSPAER</sequence>
<gene>
    <name evidence="3" type="ORF">R1Y80_10690</name>
</gene>